<dbReference type="AlphaFoldDB" id="A0A1M5ZB37"/>
<evidence type="ECO:0000256" key="1">
    <source>
        <dbReference type="SAM" id="SignalP"/>
    </source>
</evidence>
<accession>A0A1M5ZB37</accession>
<dbReference type="Proteomes" id="UP000184268">
    <property type="component" value="Unassembled WGS sequence"/>
</dbReference>
<evidence type="ECO:0008006" key="4">
    <source>
        <dbReference type="Google" id="ProtNLM"/>
    </source>
</evidence>
<name>A0A1M5ZB37_9GAMM</name>
<evidence type="ECO:0000313" key="3">
    <source>
        <dbReference type="Proteomes" id="UP000184268"/>
    </source>
</evidence>
<keyword evidence="3" id="KW-1185">Reference proteome</keyword>
<dbReference type="STRING" id="299255.SAMN02745129_0139"/>
<feature type="chain" id="PRO_5009915425" description="Lipoprotein" evidence="1">
    <location>
        <begin position="20"/>
        <end position="75"/>
    </location>
</feature>
<dbReference type="EMBL" id="FQXG01000010">
    <property type="protein sequence ID" value="SHI21461.1"/>
    <property type="molecule type" value="Genomic_DNA"/>
</dbReference>
<reference evidence="2 3" key="1">
    <citation type="submission" date="2016-11" db="EMBL/GenBank/DDBJ databases">
        <authorList>
            <person name="Jaros S."/>
            <person name="Januszkiewicz K."/>
            <person name="Wedrychowicz H."/>
        </authorList>
    </citation>
    <scope>NUCLEOTIDE SEQUENCE [LARGE SCALE GENOMIC DNA]</scope>
    <source>
        <strain evidence="2 3">DSM 16917</strain>
    </source>
</reference>
<organism evidence="2 3">
    <name type="scientific">Ferrimonas marina</name>
    <dbReference type="NCBI Taxonomy" id="299255"/>
    <lineage>
        <taxon>Bacteria</taxon>
        <taxon>Pseudomonadati</taxon>
        <taxon>Pseudomonadota</taxon>
        <taxon>Gammaproteobacteria</taxon>
        <taxon>Alteromonadales</taxon>
        <taxon>Ferrimonadaceae</taxon>
        <taxon>Ferrimonas</taxon>
    </lineage>
</organism>
<keyword evidence="1" id="KW-0732">Signal</keyword>
<dbReference type="RefSeq" id="WP_067661313.1">
    <property type="nucleotide sequence ID" value="NZ_FQXG01000010.1"/>
</dbReference>
<sequence>MRHLLSALLLTLLLSGCQAGRTTAPDQWSIDRANCKQLRQQCDNGSYRQWQDEWDRTQCLCQRGSEVHGSISRGR</sequence>
<dbReference type="PROSITE" id="PS51257">
    <property type="entry name" value="PROKAR_LIPOPROTEIN"/>
    <property type="match status" value="1"/>
</dbReference>
<evidence type="ECO:0000313" key="2">
    <source>
        <dbReference type="EMBL" id="SHI21461.1"/>
    </source>
</evidence>
<proteinExistence type="predicted"/>
<gene>
    <name evidence="2" type="ORF">SAMN02745129_0139</name>
</gene>
<feature type="signal peptide" evidence="1">
    <location>
        <begin position="1"/>
        <end position="19"/>
    </location>
</feature>
<protein>
    <recommendedName>
        <fullName evidence="4">Lipoprotein</fullName>
    </recommendedName>
</protein>